<proteinExistence type="predicted"/>
<protein>
    <submittedName>
        <fullName evidence="3">Ig-like domain-containing protein</fullName>
    </submittedName>
</protein>
<dbReference type="Proteomes" id="UP000095287">
    <property type="component" value="Unplaced"/>
</dbReference>
<reference evidence="3" key="1">
    <citation type="submission" date="2016-11" db="UniProtKB">
        <authorList>
            <consortium name="WormBaseParasite"/>
        </authorList>
    </citation>
    <scope>IDENTIFICATION</scope>
</reference>
<feature type="signal peptide" evidence="1">
    <location>
        <begin position="1"/>
        <end position="16"/>
    </location>
</feature>
<name>A0A1I8AFE8_9BILA</name>
<dbReference type="WBParaSite" id="L893_g491.t1">
    <property type="protein sequence ID" value="L893_g491.t1"/>
    <property type="gene ID" value="L893_g491"/>
</dbReference>
<accession>A0A1I8AFE8</accession>
<keyword evidence="2" id="KW-1185">Reference proteome</keyword>
<evidence type="ECO:0000313" key="2">
    <source>
        <dbReference type="Proteomes" id="UP000095287"/>
    </source>
</evidence>
<organism evidence="2 3">
    <name type="scientific">Steinernema glaseri</name>
    <dbReference type="NCBI Taxonomy" id="37863"/>
    <lineage>
        <taxon>Eukaryota</taxon>
        <taxon>Metazoa</taxon>
        <taxon>Ecdysozoa</taxon>
        <taxon>Nematoda</taxon>
        <taxon>Chromadorea</taxon>
        <taxon>Rhabditida</taxon>
        <taxon>Tylenchina</taxon>
        <taxon>Panagrolaimomorpha</taxon>
        <taxon>Strongyloidoidea</taxon>
        <taxon>Steinernematidae</taxon>
        <taxon>Steinernema</taxon>
    </lineage>
</organism>
<evidence type="ECO:0000313" key="3">
    <source>
        <dbReference type="WBParaSite" id="L893_g491.t1"/>
    </source>
</evidence>
<feature type="chain" id="PRO_5009314641" evidence="1">
    <location>
        <begin position="17"/>
        <end position="558"/>
    </location>
</feature>
<dbReference type="AlphaFoldDB" id="A0A1I8AFE8"/>
<sequence>MDLVWRLCFFLAVASGARWVHVDRGALLWETLAVTPEGERRLACGNFEKEHAGRFHWRFNGSSVLPERTQIHRGTLTFLNGANAIRRQFVGQFDCCVRETLGNACYRTQLSLQDPIRSEGHNVVDEEAAQLELVEGHSYLVRLFATKRFESLVCSLDDKFRLPPNVRFSNGRVQKAHWGASYYQMRLEDVGTENAGVYECSMRLRKNETRTKRFSVTVVEKATPKGTPTTAPSAALLTLCLGLLLLRTDQVPIALASLCEDAIPRVYLSFSTGAQSFPSSSPMNAVPAAFVDALCATLKKTDLKELLEIGRPWWSTVATHCSRRRNLDLYVHINDEEDEVRIGLVEGTVLHSIHSAAFCKDDRIVRIRVEDGGLSAFPDRVTVHYFRTHVLPVLKPLANNYDLDVDAPVGPYGNVAGSLFSSLCGHVRELRTCYTGEECVEFIEKQADLGQLERLCLRGTEWPESVTSALMSFLKSKHFESLDLSHANVTLDLAMAKCFLGRFLNGDLSKKAVLCGKPSFRPSALECVHQPSTIVWTGPGAQKLRALFTRGELLLNHL</sequence>
<keyword evidence="1" id="KW-0732">Signal</keyword>
<evidence type="ECO:0000256" key="1">
    <source>
        <dbReference type="SAM" id="SignalP"/>
    </source>
</evidence>